<dbReference type="AlphaFoldDB" id="A0A099D2L3"/>
<accession>A0A099D2L3</accession>
<keyword evidence="2" id="KW-0812">Transmembrane</keyword>
<dbReference type="Proteomes" id="UP000215043">
    <property type="component" value="Chromosome"/>
</dbReference>
<dbReference type="Proteomes" id="UP000029737">
    <property type="component" value="Unassembled WGS sequence"/>
</dbReference>
<feature type="transmembrane region" description="Helical" evidence="2">
    <location>
        <begin position="6"/>
        <end position="31"/>
    </location>
</feature>
<keyword evidence="2" id="KW-1133">Transmembrane helix</keyword>
<dbReference type="HOGENOM" id="CLU_1358037_0_0_11"/>
<dbReference type="EMBL" id="CP022752">
    <property type="protein sequence ID" value="ASU77315.1"/>
    <property type="molecule type" value="Genomic_DNA"/>
</dbReference>
<evidence type="ECO:0000256" key="2">
    <source>
        <dbReference type="SAM" id="Phobius"/>
    </source>
</evidence>
<keyword evidence="5" id="KW-1185">Reference proteome</keyword>
<organism evidence="3 6">
    <name type="scientific">Actinopolyspora erythraea</name>
    <dbReference type="NCBI Taxonomy" id="414996"/>
    <lineage>
        <taxon>Bacteria</taxon>
        <taxon>Bacillati</taxon>
        <taxon>Actinomycetota</taxon>
        <taxon>Actinomycetes</taxon>
        <taxon>Actinopolysporales</taxon>
        <taxon>Actinopolysporaceae</taxon>
        <taxon>Actinopolyspora</taxon>
    </lineage>
</organism>
<protein>
    <submittedName>
        <fullName evidence="3">Uncharacterized protein</fullName>
    </submittedName>
</protein>
<keyword evidence="2" id="KW-0472">Membrane</keyword>
<dbReference type="KEGG" id="aey:CDG81_02165"/>
<evidence type="ECO:0000256" key="1">
    <source>
        <dbReference type="SAM" id="MobiDB-lite"/>
    </source>
</evidence>
<proteinExistence type="predicted"/>
<evidence type="ECO:0000313" key="4">
    <source>
        <dbReference type="EMBL" id="KGI80196.1"/>
    </source>
</evidence>
<reference evidence="4 5" key="1">
    <citation type="journal article" date="2014" name="PLoS ONE">
        <title>Identification and Characterization of a New Erythromycin Biosynthetic Gene Cluster in Actinopolyspora erythraea YIM90600, a Novel Erythronolide-Producing Halophilic Actinomycete Isolated from Salt Field.</title>
        <authorList>
            <person name="Chen D."/>
            <person name="Feng J."/>
            <person name="Huang L."/>
            <person name="Zhang Q."/>
            <person name="Wu J."/>
            <person name="Zhu X."/>
            <person name="Duan Y."/>
            <person name="Xu Z."/>
        </authorList>
    </citation>
    <scope>NUCLEOTIDE SEQUENCE [LARGE SCALE GENOMIC DNA]</scope>
    <source>
        <strain evidence="4 5">YIM90600</strain>
    </source>
</reference>
<evidence type="ECO:0000313" key="3">
    <source>
        <dbReference type="EMBL" id="ASU77315.1"/>
    </source>
</evidence>
<feature type="region of interest" description="Disordered" evidence="1">
    <location>
        <begin position="97"/>
        <end position="118"/>
    </location>
</feature>
<evidence type="ECO:0000313" key="5">
    <source>
        <dbReference type="Proteomes" id="UP000029737"/>
    </source>
</evidence>
<gene>
    <name evidence="3" type="ORF">CDG81_02165</name>
    <name evidence="4" type="ORF">IL38_18810</name>
</gene>
<name>A0A099D2L3_9ACTN</name>
<dbReference type="EMBL" id="JPMV01000035">
    <property type="protein sequence ID" value="KGI80196.1"/>
    <property type="molecule type" value="Genomic_DNA"/>
</dbReference>
<reference evidence="3 6" key="2">
    <citation type="submission" date="2017-08" db="EMBL/GenBank/DDBJ databases">
        <title>The complete genome sequence of moderately halophilic actinomycete Actinopolyspora erythraea YIM 90600, the producer of novel erythromycin, novel actinopolysporins A-C and tubercidin.</title>
        <authorList>
            <person name="Yin M."/>
            <person name="Tang S."/>
        </authorList>
    </citation>
    <scope>NUCLEOTIDE SEQUENCE [LARGE SCALE GENOMIC DNA]</scope>
    <source>
        <strain evidence="3 6">YIM 90600</strain>
    </source>
</reference>
<sequence>MDYVELLEALILVMSPLPGVMLLGALTVHLIHRAKKPWRPELERARKDLHGQPDSAGLVWLDADEYEKVSTEMLRELGRHEGFTLFERTKYHDLGFRPTGGRKVTRERRHGAAEAPVGRDSGRPFARWRLRRMLRGARAADAELVLPRQRLGALSIGEILDTASAHGWQMHEEDLVADEWRLVFRRTGTASRSEENRLRDE</sequence>
<evidence type="ECO:0000313" key="6">
    <source>
        <dbReference type="Proteomes" id="UP000215043"/>
    </source>
</evidence>